<sequence length="119" mass="13402">MTTRSEFHTETAHVFLAKARTYLAEGDLLQAAEKGWGAAAHSVKAIAEQRGWRHGRHGDLFRAINRLTTEADDRSLHKQFLVANGLHNNFYDGELPRESVAAGLEEVEQLVRHLQRLST</sequence>
<dbReference type="EMBL" id="GQ844926">
    <property type="protein sequence ID" value="ACY25452.1"/>
    <property type="molecule type" value="Genomic_DNA"/>
</dbReference>
<dbReference type="PANTHER" id="PTHR34237:SF1">
    <property type="entry name" value="PAREP8"/>
    <property type="match status" value="1"/>
</dbReference>
<proteinExistence type="predicted"/>
<dbReference type="PANTHER" id="PTHR34237">
    <property type="entry name" value="PAREP8-RELATED"/>
    <property type="match status" value="1"/>
</dbReference>
<protein>
    <recommendedName>
        <fullName evidence="2">HEPN domain-containing protein</fullName>
    </recommendedName>
</protein>
<dbReference type="Pfam" id="PF05942">
    <property type="entry name" value="PaREP1"/>
    <property type="match status" value="1"/>
</dbReference>
<reference evidence="1" key="1">
    <citation type="submission" date="2009-08" db="EMBL/GenBank/DDBJ databases">
        <title>Screening for novel FADH2-dependent halogenase genes in the metagenomes of marine sponge associated microbial consortia.</title>
        <authorList>
            <person name="Scheuermayer M."/>
            <person name="Fieseler L."/>
            <person name="Bayer K."/>
            <person name="Hentschel U."/>
        </authorList>
    </citation>
    <scope>NUCLEOTIDE SEQUENCE</scope>
</reference>
<organism evidence="1">
    <name type="scientific">uncultured microorganism</name>
    <dbReference type="NCBI Taxonomy" id="358574"/>
    <lineage>
        <taxon>unclassified sequences</taxon>
        <taxon>environmental samples</taxon>
    </lineage>
</organism>
<name>E0X6P6_9ZZZZ</name>
<accession>E0X6P6</accession>
<evidence type="ECO:0008006" key="2">
    <source>
        <dbReference type="Google" id="ProtNLM"/>
    </source>
</evidence>
<evidence type="ECO:0000313" key="1">
    <source>
        <dbReference type="EMBL" id="ACY25452.1"/>
    </source>
</evidence>
<dbReference type="InterPro" id="IPR010268">
    <property type="entry name" value="PaREP1"/>
</dbReference>
<dbReference type="Gene3D" id="1.20.120.330">
    <property type="entry name" value="Nucleotidyltransferases domain 2"/>
    <property type="match status" value="1"/>
</dbReference>
<dbReference type="AlphaFoldDB" id="E0X6P6"/>